<evidence type="ECO:0008006" key="2">
    <source>
        <dbReference type="Google" id="ProtNLM"/>
    </source>
</evidence>
<dbReference type="EMBL" id="BARV01036849">
    <property type="protein sequence ID" value="GAI57555.1"/>
    <property type="molecule type" value="Genomic_DNA"/>
</dbReference>
<name>X1R363_9ZZZZ</name>
<accession>X1R363</accession>
<dbReference type="AlphaFoldDB" id="X1R363"/>
<proteinExistence type="predicted"/>
<reference evidence="1" key="1">
    <citation type="journal article" date="2014" name="Front. Microbiol.">
        <title>High frequency of phylogenetically diverse reductive dehalogenase-homologous genes in deep subseafloor sedimentary metagenomes.</title>
        <authorList>
            <person name="Kawai M."/>
            <person name="Futagami T."/>
            <person name="Toyoda A."/>
            <person name="Takaki Y."/>
            <person name="Nishi S."/>
            <person name="Hori S."/>
            <person name="Arai W."/>
            <person name="Tsubouchi T."/>
            <person name="Morono Y."/>
            <person name="Uchiyama I."/>
            <person name="Ito T."/>
            <person name="Fujiyama A."/>
            <person name="Inagaki F."/>
            <person name="Takami H."/>
        </authorList>
    </citation>
    <scope>NUCLEOTIDE SEQUENCE</scope>
    <source>
        <strain evidence="1">Expedition CK06-06</strain>
    </source>
</reference>
<dbReference type="SUPFAM" id="SSF52540">
    <property type="entry name" value="P-loop containing nucleoside triphosphate hydrolases"/>
    <property type="match status" value="1"/>
</dbReference>
<organism evidence="1">
    <name type="scientific">marine sediment metagenome</name>
    <dbReference type="NCBI Taxonomy" id="412755"/>
    <lineage>
        <taxon>unclassified sequences</taxon>
        <taxon>metagenomes</taxon>
        <taxon>ecological metagenomes</taxon>
    </lineage>
</organism>
<evidence type="ECO:0000313" key="1">
    <source>
        <dbReference type="EMBL" id="GAI57555.1"/>
    </source>
</evidence>
<protein>
    <recommendedName>
        <fullName evidence="2">Helicase C-terminal domain-containing protein</fullName>
    </recommendedName>
</protein>
<dbReference type="Gene3D" id="3.40.50.300">
    <property type="entry name" value="P-loop containing nucleotide triphosphate hydrolases"/>
    <property type="match status" value="1"/>
</dbReference>
<comment type="caution">
    <text evidence="1">The sequence shown here is derived from an EMBL/GenBank/DDBJ whole genome shotgun (WGS) entry which is preliminary data.</text>
</comment>
<sequence length="86" mass="9967">MANSGNPIEYIQRIGRVIRRYPGKEEATIYDIIVIPSFSSLPQELREMEWKIFEKEVTRYEEIAGIAINNAEALNTLYNMKNVLFG</sequence>
<gene>
    <name evidence="1" type="ORF">S06H3_57145</name>
</gene>
<dbReference type="InterPro" id="IPR027417">
    <property type="entry name" value="P-loop_NTPase"/>
</dbReference>